<gene>
    <name evidence="2" type="ORF">GCM10009851_17580</name>
</gene>
<accession>A0ABP5QHM3</accession>
<proteinExistence type="predicted"/>
<organism evidence="2 3">
    <name type="scientific">Herbiconiux moechotypicola</name>
    <dbReference type="NCBI Taxonomy" id="637393"/>
    <lineage>
        <taxon>Bacteria</taxon>
        <taxon>Bacillati</taxon>
        <taxon>Actinomycetota</taxon>
        <taxon>Actinomycetes</taxon>
        <taxon>Micrococcales</taxon>
        <taxon>Microbacteriaceae</taxon>
        <taxon>Herbiconiux</taxon>
    </lineage>
</organism>
<evidence type="ECO:0000313" key="3">
    <source>
        <dbReference type="Proteomes" id="UP001500929"/>
    </source>
</evidence>
<evidence type="ECO:0000313" key="2">
    <source>
        <dbReference type="EMBL" id="GAA2233017.1"/>
    </source>
</evidence>
<comment type="caution">
    <text evidence="2">The sequence shown here is derived from an EMBL/GenBank/DDBJ whole genome shotgun (WGS) entry which is preliminary data.</text>
</comment>
<evidence type="ECO:0000256" key="1">
    <source>
        <dbReference type="SAM" id="MobiDB-lite"/>
    </source>
</evidence>
<feature type="region of interest" description="Disordered" evidence="1">
    <location>
        <begin position="19"/>
        <end position="75"/>
    </location>
</feature>
<dbReference type="Proteomes" id="UP001500929">
    <property type="component" value="Unassembled WGS sequence"/>
</dbReference>
<sequence length="75" mass="8053">MPTPRSTGIESVPTACTHLMESSDDQDADDDPQHSGGPCREARCPDEQRRHAPGDARGDDESDITAHGVTGRVRP</sequence>
<reference evidence="3" key="1">
    <citation type="journal article" date="2019" name="Int. J. Syst. Evol. Microbiol.">
        <title>The Global Catalogue of Microorganisms (GCM) 10K type strain sequencing project: providing services to taxonomists for standard genome sequencing and annotation.</title>
        <authorList>
            <consortium name="The Broad Institute Genomics Platform"/>
            <consortium name="The Broad Institute Genome Sequencing Center for Infectious Disease"/>
            <person name="Wu L."/>
            <person name="Ma J."/>
        </authorList>
    </citation>
    <scope>NUCLEOTIDE SEQUENCE [LARGE SCALE GENOMIC DNA]</scope>
    <source>
        <strain evidence="3">JCM 16117</strain>
    </source>
</reference>
<feature type="compositionally biased region" description="Basic and acidic residues" evidence="1">
    <location>
        <begin position="40"/>
        <end position="59"/>
    </location>
</feature>
<keyword evidence="3" id="KW-1185">Reference proteome</keyword>
<dbReference type="EMBL" id="BAAAQY010000004">
    <property type="protein sequence ID" value="GAA2233017.1"/>
    <property type="molecule type" value="Genomic_DNA"/>
</dbReference>
<protein>
    <submittedName>
        <fullName evidence="2">Uncharacterized protein</fullName>
    </submittedName>
</protein>
<name>A0ABP5QHM3_9MICO</name>